<gene>
    <name evidence="1" type="ORF">CC1G_03265</name>
</gene>
<reference evidence="1 2" key="1">
    <citation type="journal article" date="2010" name="Proc. Natl. Acad. Sci. U.S.A.">
        <title>Insights into evolution of multicellular fungi from the assembled chromosomes of the mushroom Coprinopsis cinerea (Coprinus cinereus).</title>
        <authorList>
            <person name="Stajich J.E."/>
            <person name="Wilke S.K."/>
            <person name="Ahren D."/>
            <person name="Au C.H."/>
            <person name="Birren B.W."/>
            <person name="Borodovsky M."/>
            <person name="Burns C."/>
            <person name="Canback B."/>
            <person name="Casselton L.A."/>
            <person name="Cheng C.K."/>
            <person name="Deng J."/>
            <person name="Dietrich F.S."/>
            <person name="Fargo D.C."/>
            <person name="Farman M.L."/>
            <person name="Gathman A.C."/>
            <person name="Goldberg J."/>
            <person name="Guigo R."/>
            <person name="Hoegger P.J."/>
            <person name="Hooker J.B."/>
            <person name="Huggins A."/>
            <person name="James T.Y."/>
            <person name="Kamada T."/>
            <person name="Kilaru S."/>
            <person name="Kodira C."/>
            <person name="Kues U."/>
            <person name="Kupfer D."/>
            <person name="Kwan H.S."/>
            <person name="Lomsadze A."/>
            <person name="Li W."/>
            <person name="Lilly W.W."/>
            <person name="Ma L.J."/>
            <person name="Mackey A.J."/>
            <person name="Manning G."/>
            <person name="Martin F."/>
            <person name="Muraguchi H."/>
            <person name="Natvig D.O."/>
            <person name="Palmerini H."/>
            <person name="Ramesh M.A."/>
            <person name="Rehmeyer C.J."/>
            <person name="Roe B.A."/>
            <person name="Shenoy N."/>
            <person name="Stanke M."/>
            <person name="Ter-Hovhannisyan V."/>
            <person name="Tunlid A."/>
            <person name="Velagapudi R."/>
            <person name="Vision T.J."/>
            <person name="Zeng Q."/>
            <person name="Zolan M.E."/>
            <person name="Pukkila P.J."/>
        </authorList>
    </citation>
    <scope>NUCLEOTIDE SEQUENCE [LARGE SCALE GENOMIC DNA]</scope>
    <source>
        <strain evidence="2">Okayama-7 / 130 / ATCC MYA-4618 / FGSC 9003</strain>
    </source>
</reference>
<dbReference type="Pfam" id="PF00702">
    <property type="entry name" value="Hydrolase"/>
    <property type="match status" value="1"/>
</dbReference>
<keyword evidence="2" id="KW-1185">Reference proteome</keyword>
<dbReference type="GeneID" id="6007173"/>
<dbReference type="FunCoup" id="A8N7C2">
    <property type="interactions" value="27"/>
</dbReference>
<dbReference type="STRING" id="240176.A8N7C2"/>
<dbReference type="KEGG" id="cci:CC1G_03265"/>
<proteinExistence type="predicted"/>
<dbReference type="EMBL" id="AACS02000003">
    <property type="protein sequence ID" value="EAU91097.1"/>
    <property type="molecule type" value="Genomic_DNA"/>
</dbReference>
<dbReference type="VEuPathDB" id="FungiDB:CC1G_03265"/>
<dbReference type="AlphaFoldDB" id="A8N7C2"/>
<dbReference type="InterPro" id="IPR036412">
    <property type="entry name" value="HAD-like_sf"/>
</dbReference>
<dbReference type="OrthoDB" id="40579at2759"/>
<organism evidence="1 2">
    <name type="scientific">Coprinopsis cinerea (strain Okayama-7 / 130 / ATCC MYA-4618 / FGSC 9003)</name>
    <name type="common">Inky cap fungus</name>
    <name type="synonym">Hormographiella aspergillata</name>
    <dbReference type="NCBI Taxonomy" id="240176"/>
    <lineage>
        <taxon>Eukaryota</taxon>
        <taxon>Fungi</taxon>
        <taxon>Dikarya</taxon>
        <taxon>Basidiomycota</taxon>
        <taxon>Agaricomycotina</taxon>
        <taxon>Agaricomycetes</taxon>
        <taxon>Agaricomycetidae</taxon>
        <taxon>Agaricales</taxon>
        <taxon>Agaricineae</taxon>
        <taxon>Psathyrellaceae</taxon>
        <taxon>Coprinopsis</taxon>
    </lineage>
</organism>
<dbReference type="SFLD" id="SFLDS00003">
    <property type="entry name" value="Haloacid_Dehalogenase"/>
    <property type="match status" value="1"/>
</dbReference>
<dbReference type="eggNOG" id="KOG2914">
    <property type="taxonomic scope" value="Eukaryota"/>
</dbReference>
<dbReference type="RefSeq" id="XP_001830728.1">
    <property type="nucleotide sequence ID" value="XM_001830676.1"/>
</dbReference>
<dbReference type="FunFam" id="1.10.150.240:FF:000001">
    <property type="entry name" value="Haloacid dehalogenase-like hydrolase domain"/>
    <property type="match status" value="1"/>
</dbReference>
<evidence type="ECO:0000313" key="1">
    <source>
        <dbReference type="EMBL" id="EAU91097.1"/>
    </source>
</evidence>
<dbReference type="SFLD" id="SFLDG01129">
    <property type="entry name" value="C1.5:_HAD__Beta-PGM__Phosphata"/>
    <property type="match status" value="1"/>
</dbReference>
<protein>
    <submittedName>
        <fullName evidence="1">GS1</fullName>
    </submittedName>
</protein>
<accession>A8N7C2</accession>
<dbReference type="GO" id="GO:0016791">
    <property type="term" value="F:phosphatase activity"/>
    <property type="evidence" value="ECO:0007669"/>
    <property type="project" value="TreeGrafter"/>
</dbReference>
<dbReference type="SUPFAM" id="SSF56784">
    <property type="entry name" value="HAD-like"/>
    <property type="match status" value="1"/>
</dbReference>
<dbReference type="PANTHER" id="PTHR18901">
    <property type="entry name" value="2-DEOXYGLUCOSE-6-PHOSPHATE PHOSPHATASE 2"/>
    <property type="match status" value="1"/>
</dbReference>
<evidence type="ECO:0000313" key="2">
    <source>
        <dbReference type="Proteomes" id="UP000001861"/>
    </source>
</evidence>
<comment type="caution">
    <text evidence="1">The sequence shown here is derived from an EMBL/GenBank/DDBJ whole genome shotgun (WGS) entry which is preliminary data.</text>
</comment>
<sequence length="253" mass="28568">MTQKIADIEYVLFDMDGLMIDSESMYTYVTTTDRILGRYGKEMTWDIKAGCMGKPERVAAAYLLSHFPDIDLDIETYLEERNRLQDEMWPTVKLLPGVKKLVQHLKKHNIPIAIATGSRRSKYILKTSHHPDVFDCFEGKVVCSDDKEYVSRGKPHPDIFLAAARELLKRDVGVPDAEPTEAHALERSRGLVIEDALTGMQAGKRAGMKVLWVPDANLLNVAYEGAEVADKTIKTLDEFVPEEWGLPPYDLEA</sequence>
<dbReference type="Gene3D" id="3.40.50.1000">
    <property type="entry name" value="HAD superfamily/HAD-like"/>
    <property type="match status" value="1"/>
</dbReference>
<name>A8N7C2_COPC7</name>
<dbReference type="InParanoid" id="A8N7C2"/>
<dbReference type="Gene3D" id="1.10.150.240">
    <property type="entry name" value="Putative phosphatase, domain 2"/>
    <property type="match status" value="1"/>
</dbReference>
<dbReference type="Proteomes" id="UP000001861">
    <property type="component" value="Unassembled WGS sequence"/>
</dbReference>
<dbReference type="PANTHER" id="PTHR18901:SF38">
    <property type="entry name" value="PSEUDOURIDINE-5'-PHOSPHATASE"/>
    <property type="match status" value="1"/>
</dbReference>
<dbReference type="InterPro" id="IPR023214">
    <property type="entry name" value="HAD_sf"/>
</dbReference>
<dbReference type="InterPro" id="IPR023198">
    <property type="entry name" value="PGP-like_dom2"/>
</dbReference>
<dbReference type="OMA" id="IWCPHPG"/>